<evidence type="ECO:0000256" key="1">
    <source>
        <dbReference type="SAM" id="MobiDB-lite"/>
    </source>
</evidence>
<dbReference type="EMBL" id="JBHTAA010000005">
    <property type="protein sequence ID" value="MFC7203472.1"/>
    <property type="molecule type" value="Genomic_DNA"/>
</dbReference>
<proteinExistence type="predicted"/>
<feature type="region of interest" description="Disordered" evidence="1">
    <location>
        <begin position="1"/>
        <end position="58"/>
    </location>
</feature>
<gene>
    <name evidence="2" type="ORF">ACFQJC_08105</name>
</gene>
<comment type="caution">
    <text evidence="2">The sequence shown here is derived from an EMBL/GenBank/DDBJ whole genome shotgun (WGS) entry which is preliminary data.</text>
</comment>
<sequence>MTTHSASDDAAASTTDAAESSGAADAEAEAVDGEDIVAQAADGGDDDDSDANGDETVPHVELDLYQLSVRVSGQSTDSLEDVEGSAKELMSFLIQQAKQLEDEPDTRGLS</sequence>
<organism evidence="2 3">
    <name type="scientific">Haloferax namakaokahaiae</name>
    <dbReference type="NCBI Taxonomy" id="1748331"/>
    <lineage>
        <taxon>Archaea</taxon>
        <taxon>Methanobacteriati</taxon>
        <taxon>Methanobacteriota</taxon>
        <taxon>Stenosarchaea group</taxon>
        <taxon>Halobacteria</taxon>
        <taxon>Halobacteriales</taxon>
        <taxon>Haloferacaceae</taxon>
        <taxon>Haloferax</taxon>
    </lineage>
</organism>
<keyword evidence="3" id="KW-1185">Reference proteome</keyword>
<feature type="compositionally biased region" description="Acidic residues" evidence="1">
    <location>
        <begin position="43"/>
        <end position="53"/>
    </location>
</feature>
<dbReference type="RefSeq" id="WP_390222813.1">
    <property type="nucleotide sequence ID" value="NZ_JBHTAA010000005.1"/>
</dbReference>
<feature type="compositionally biased region" description="Low complexity" evidence="1">
    <location>
        <begin position="8"/>
        <end position="25"/>
    </location>
</feature>
<protein>
    <submittedName>
        <fullName evidence="2">Uncharacterized protein</fullName>
    </submittedName>
</protein>
<dbReference type="AlphaFoldDB" id="A0ABD5ZER3"/>
<dbReference type="Proteomes" id="UP001596481">
    <property type="component" value="Unassembled WGS sequence"/>
</dbReference>
<dbReference type="InterPro" id="IPR058315">
    <property type="entry name" value="DUF8002"/>
</dbReference>
<feature type="compositionally biased region" description="Acidic residues" evidence="1">
    <location>
        <begin position="26"/>
        <end position="35"/>
    </location>
</feature>
<evidence type="ECO:0000313" key="3">
    <source>
        <dbReference type="Proteomes" id="UP001596481"/>
    </source>
</evidence>
<evidence type="ECO:0000313" key="2">
    <source>
        <dbReference type="EMBL" id="MFC7203472.1"/>
    </source>
</evidence>
<accession>A0ABD5ZER3</accession>
<dbReference type="Pfam" id="PF26009">
    <property type="entry name" value="DUF8002"/>
    <property type="match status" value="1"/>
</dbReference>
<reference evidence="2 3" key="1">
    <citation type="journal article" date="2019" name="Int. J. Syst. Evol. Microbiol.">
        <title>The Global Catalogue of Microorganisms (GCM) 10K type strain sequencing project: providing services to taxonomists for standard genome sequencing and annotation.</title>
        <authorList>
            <consortium name="The Broad Institute Genomics Platform"/>
            <consortium name="The Broad Institute Genome Sequencing Center for Infectious Disease"/>
            <person name="Wu L."/>
            <person name="Ma J."/>
        </authorList>
    </citation>
    <scope>NUCLEOTIDE SEQUENCE [LARGE SCALE GENOMIC DNA]</scope>
    <source>
        <strain evidence="2 3">DSM 29988</strain>
    </source>
</reference>
<name>A0ABD5ZER3_9EURY</name>